<accession>A0A4R1RWB7</accession>
<dbReference type="EMBL" id="SLUN01000008">
    <property type="protein sequence ID" value="TCL70978.1"/>
    <property type="molecule type" value="Genomic_DNA"/>
</dbReference>
<keyword evidence="2" id="KW-1133">Transmembrane helix</keyword>
<evidence type="ECO:0000313" key="4">
    <source>
        <dbReference type="Proteomes" id="UP000295008"/>
    </source>
</evidence>
<comment type="caution">
    <text evidence="3">The sequence shown here is derived from an EMBL/GenBank/DDBJ whole genome shotgun (WGS) entry which is preliminary data.</text>
</comment>
<feature type="transmembrane region" description="Helical" evidence="2">
    <location>
        <begin position="155"/>
        <end position="178"/>
    </location>
</feature>
<feature type="region of interest" description="Disordered" evidence="1">
    <location>
        <begin position="81"/>
        <end position="108"/>
    </location>
</feature>
<organism evidence="3 4">
    <name type="scientific">Hydrogenispora ethanolica</name>
    <dbReference type="NCBI Taxonomy" id="1082276"/>
    <lineage>
        <taxon>Bacteria</taxon>
        <taxon>Bacillati</taxon>
        <taxon>Bacillota</taxon>
        <taxon>Hydrogenispora</taxon>
    </lineage>
</organism>
<keyword evidence="4" id="KW-1185">Reference proteome</keyword>
<keyword evidence="2" id="KW-0472">Membrane</keyword>
<evidence type="ECO:0000256" key="2">
    <source>
        <dbReference type="SAM" id="Phobius"/>
    </source>
</evidence>
<evidence type="ECO:0000256" key="1">
    <source>
        <dbReference type="SAM" id="MobiDB-lite"/>
    </source>
</evidence>
<evidence type="ECO:0008006" key="5">
    <source>
        <dbReference type="Google" id="ProtNLM"/>
    </source>
</evidence>
<evidence type="ECO:0000313" key="3">
    <source>
        <dbReference type="EMBL" id="TCL70978.1"/>
    </source>
</evidence>
<feature type="compositionally biased region" description="Basic and acidic residues" evidence="1">
    <location>
        <begin position="89"/>
        <end position="99"/>
    </location>
</feature>
<proteinExistence type="predicted"/>
<name>A0A4R1RWB7_HYDET</name>
<protein>
    <recommendedName>
        <fullName evidence="5">Tetratricopeptide repeat protein</fullName>
    </recommendedName>
</protein>
<sequence>MPICPNCTQSHPAAVHRCPECRLDLITDQTMLSEAKLYQAAFALQNQNQFQAALNLYHWLIELYPGTPEADHAATQVQTIESTPIDQRPGPEKNAEKPEALPLPGPNRENSLANVRKPMLTVFFNIVGIFFLSGGAVYAKLLWPDIYVTGGLSTVAYIPSVTCLISGIILAIVFYALGKIIDDLAFIRHQIRQLRQ</sequence>
<keyword evidence="2" id="KW-0812">Transmembrane</keyword>
<reference evidence="3 4" key="1">
    <citation type="submission" date="2019-03" db="EMBL/GenBank/DDBJ databases">
        <title>Genomic Encyclopedia of Type Strains, Phase IV (KMG-IV): sequencing the most valuable type-strain genomes for metagenomic binning, comparative biology and taxonomic classification.</title>
        <authorList>
            <person name="Goeker M."/>
        </authorList>
    </citation>
    <scope>NUCLEOTIDE SEQUENCE [LARGE SCALE GENOMIC DNA]</scope>
    <source>
        <strain evidence="3 4">LX-B</strain>
    </source>
</reference>
<dbReference type="RefSeq" id="WP_132013941.1">
    <property type="nucleotide sequence ID" value="NZ_SLUN01000008.1"/>
</dbReference>
<dbReference type="AlphaFoldDB" id="A0A4R1RWB7"/>
<dbReference type="Proteomes" id="UP000295008">
    <property type="component" value="Unassembled WGS sequence"/>
</dbReference>
<feature type="transmembrane region" description="Helical" evidence="2">
    <location>
        <begin position="122"/>
        <end position="143"/>
    </location>
</feature>
<gene>
    <name evidence="3" type="ORF">EDC14_1008128</name>
</gene>